<accession>A0ABY5AKC4</accession>
<gene>
    <name evidence="2" type="ORF">NEA10_12260</name>
</gene>
<proteinExistence type="predicted"/>
<keyword evidence="1" id="KW-0472">Membrane</keyword>
<feature type="transmembrane region" description="Helical" evidence="1">
    <location>
        <begin position="65"/>
        <end position="85"/>
    </location>
</feature>
<evidence type="ECO:0000313" key="2">
    <source>
        <dbReference type="EMBL" id="USR89652.1"/>
    </source>
</evidence>
<keyword evidence="3" id="KW-1185">Reference proteome</keyword>
<evidence type="ECO:0000313" key="3">
    <source>
        <dbReference type="Proteomes" id="UP001056708"/>
    </source>
</evidence>
<dbReference type="RefSeq" id="WP_252660566.1">
    <property type="nucleotide sequence ID" value="NZ_CP098611.1"/>
</dbReference>
<feature type="transmembrane region" description="Helical" evidence="1">
    <location>
        <begin position="133"/>
        <end position="153"/>
    </location>
</feature>
<reference evidence="2" key="1">
    <citation type="submission" date="2022-06" db="EMBL/GenBank/DDBJ databases">
        <title>Genome sequence of Phormidium yuhuli AB48 isolated from an industrial photobioreactor environment.</title>
        <authorList>
            <person name="Qiu Y."/>
            <person name="Noonan A.J.C."/>
            <person name="Dofher K."/>
            <person name="Koch M."/>
            <person name="Kieft B."/>
            <person name="Lin X."/>
            <person name="Ziels R.M."/>
            <person name="Hallam S.J."/>
        </authorList>
    </citation>
    <scope>NUCLEOTIDE SEQUENCE</scope>
    <source>
        <strain evidence="2">AB48</strain>
    </source>
</reference>
<dbReference type="EMBL" id="CP098611">
    <property type="protein sequence ID" value="USR89652.1"/>
    <property type="molecule type" value="Genomic_DNA"/>
</dbReference>
<feature type="transmembrane region" description="Helical" evidence="1">
    <location>
        <begin position="40"/>
        <end position="59"/>
    </location>
</feature>
<protein>
    <submittedName>
        <fullName evidence="2">Uncharacterized protein</fullName>
    </submittedName>
</protein>
<sequence>MTNPEEISQNPVPLAPDASAVQVHLGILQDIVSRMASNSVSCKTWCITLVSAILVVIANNTEPNYAWIALLPVLLFGILDAYYLAQERNFRTSYNRFVAKLQRGQATTQDLFNVAPTTDASLVQDSIQAISSFAIYPFYLTLLLMIAITRFIIL</sequence>
<organism evidence="2 3">
    <name type="scientific">Phormidium yuhuli AB48</name>
    <dbReference type="NCBI Taxonomy" id="2940671"/>
    <lineage>
        <taxon>Bacteria</taxon>
        <taxon>Bacillati</taxon>
        <taxon>Cyanobacteriota</taxon>
        <taxon>Cyanophyceae</taxon>
        <taxon>Oscillatoriophycideae</taxon>
        <taxon>Oscillatoriales</taxon>
        <taxon>Oscillatoriaceae</taxon>
        <taxon>Phormidium</taxon>
        <taxon>Phormidium yuhuli</taxon>
    </lineage>
</organism>
<dbReference type="Proteomes" id="UP001056708">
    <property type="component" value="Chromosome"/>
</dbReference>
<keyword evidence="1" id="KW-0812">Transmembrane</keyword>
<name>A0ABY5AKC4_9CYAN</name>
<evidence type="ECO:0000256" key="1">
    <source>
        <dbReference type="SAM" id="Phobius"/>
    </source>
</evidence>
<keyword evidence="1" id="KW-1133">Transmembrane helix</keyword>